<dbReference type="Proteomes" id="UP001148838">
    <property type="component" value="Unassembled WGS sequence"/>
</dbReference>
<proteinExistence type="predicted"/>
<keyword evidence="3" id="KW-1185">Reference proteome</keyword>
<evidence type="ECO:0000256" key="1">
    <source>
        <dbReference type="SAM" id="MobiDB-lite"/>
    </source>
</evidence>
<sequence>MASLCEGGNEPSGSLKAIWKWGGVDDGAGISHRSSRHYRRNRGGDYWSGAYHCGGGVVILRRFISILGYLASERDEGDNAGKISPGSSTESYPAFAHIGLRENPRKKPQPESQNRDAVITDSLTDHCSY</sequence>
<name>A0ABQ8RZZ7_PERAM</name>
<comment type="caution">
    <text evidence="2">The sequence shown here is derived from an EMBL/GenBank/DDBJ whole genome shotgun (WGS) entry which is preliminary data.</text>
</comment>
<organism evidence="2 3">
    <name type="scientific">Periplaneta americana</name>
    <name type="common">American cockroach</name>
    <name type="synonym">Blatta americana</name>
    <dbReference type="NCBI Taxonomy" id="6978"/>
    <lineage>
        <taxon>Eukaryota</taxon>
        <taxon>Metazoa</taxon>
        <taxon>Ecdysozoa</taxon>
        <taxon>Arthropoda</taxon>
        <taxon>Hexapoda</taxon>
        <taxon>Insecta</taxon>
        <taxon>Pterygota</taxon>
        <taxon>Neoptera</taxon>
        <taxon>Polyneoptera</taxon>
        <taxon>Dictyoptera</taxon>
        <taxon>Blattodea</taxon>
        <taxon>Blattoidea</taxon>
        <taxon>Blattidae</taxon>
        <taxon>Blattinae</taxon>
        <taxon>Periplaneta</taxon>
    </lineage>
</organism>
<feature type="compositionally biased region" description="Basic and acidic residues" evidence="1">
    <location>
        <begin position="100"/>
        <end position="109"/>
    </location>
</feature>
<evidence type="ECO:0000313" key="3">
    <source>
        <dbReference type="Proteomes" id="UP001148838"/>
    </source>
</evidence>
<accession>A0ABQ8RZZ7</accession>
<protein>
    <submittedName>
        <fullName evidence="2">Uncharacterized protein</fullName>
    </submittedName>
</protein>
<feature type="region of interest" description="Disordered" evidence="1">
    <location>
        <begin position="100"/>
        <end position="129"/>
    </location>
</feature>
<reference evidence="2 3" key="1">
    <citation type="journal article" date="2022" name="Allergy">
        <title>Genome assembly and annotation of Periplaneta americana reveal a comprehensive cockroach allergen profile.</title>
        <authorList>
            <person name="Wang L."/>
            <person name="Xiong Q."/>
            <person name="Saelim N."/>
            <person name="Wang L."/>
            <person name="Nong W."/>
            <person name="Wan A.T."/>
            <person name="Shi M."/>
            <person name="Liu X."/>
            <person name="Cao Q."/>
            <person name="Hui J.H.L."/>
            <person name="Sookrung N."/>
            <person name="Leung T.F."/>
            <person name="Tungtrongchitr A."/>
            <person name="Tsui S.K.W."/>
        </authorList>
    </citation>
    <scope>NUCLEOTIDE SEQUENCE [LARGE SCALE GENOMIC DNA]</scope>
    <source>
        <strain evidence="2">PWHHKU_190912</strain>
    </source>
</reference>
<feature type="region of interest" description="Disordered" evidence="1">
    <location>
        <begin position="75"/>
        <end position="94"/>
    </location>
</feature>
<dbReference type="EMBL" id="JAJSOF020000038">
    <property type="protein sequence ID" value="KAJ4427316.1"/>
    <property type="molecule type" value="Genomic_DNA"/>
</dbReference>
<evidence type="ECO:0000313" key="2">
    <source>
        <dbReference type="EMBL" id="KAJ4427316.1"/>
    </source>
</evidence>
<gene>
    <name evidence="2" type="ORF">ANN_24936</name>
</gene>